<dbReference type="Gramene" id="C.cajan_24993.t">
    <property type="protein sequence ID" value="C.cajan_24993.t.cds1"/>
    <property type="gene ID" value="C.cajan_24993"/>
</dbReference>
<gene>
    <name evidence="2" type="ORF">KK1_027164</name>
</gene>
<dbReference type="InterPro" id="IPR054722">
    <property type="entry name" value="PolX-like_BBD"/>
</dbReference>
<protein>
    <recommendedName>
        <fullName evidence="1">Retrovirus-related Pol polyprotein from transposon TNT 1-94-like beta-barrel domain-containing protein</fullName>
    </recommendedName>
</protein>
<dbReference type="Proteomes" id="UP000075243">
    <property type="component" value="Unassembled WGS sequence"/>
</dbReference>
<organism evidence="2 3">
    <name type="scientific">Cajanus cajan</name>
    <name type="common">Pigeon pea</name>
    <name type="synonym">Cajanus indicus</name>
    <dbReference type="NCBI Taxonomy" id="3821"/>
    <lineage>
        <taxon>Eukaryota</taxon>
        <taxon>Viridiplantae</taxon>
        <taxon>Streptophyta</taxon>
        <taxon>Embryophyta</taxon>
        <taxon>Tracheophyta</taxon>
        <taxon>Spermatophyta</taxon>
        <taxon>Magnoliopsida</taxon>
        <taxon>eudicotyledons</taxon>
        <taxon>Gunneridae</taxon>
        <taxon>Pentapetalae</taxon>
        <taxon>rosids</taxon>
        <taxon>fabids</taxon>
        <taxon>Fabales</taxon>
        <taxon>Fabaceae</taxon>
        <taxon>Papilionoideae</taxon>
        <taxon>50 kb inversion clade</taxon>
        <taxon>NPAAA clade</taxon>
        <taxon>indigoferoid/millettioid clade</taxon>
        <taxon>Phaseoleae</taxon>
        <taxon>Cajanus</taxon>
    </lineage>
</organism>
<evidence type="ECO:0000259" key="1">
    <source>
        <dbReference type="Pfam" id="PF22936"/>
    </source>
</evidence>
<name>A0A151S837_CAJCA</name>
<proteinExistence type="predicted"/>
<keyword evidence="3" id="KW-1185">Reference proteome</keyword>
<dbReference type="Pfam" id="PF22936">
    <property type="entry name" value="Pol_BBD"/>
    <property type="match status" value="1"/>
</dbReference>
<evidence type="ECO:0000313" key="2">
    <source>
        <dbReference type="EMBL" id="KYP50954.1"/>
    </source>
</evidence>
<feature type="non-terminal residue" evidence="2">
    <location>
        <position position="1"/>
    </location>
</feature>
<accession>A0A151S837</accession>
<feature type="domain" description="Retrovirus-related Pol polyprotein from transposon TNT 1-94-like beta-barrel" evidence="1">
    <location>
        <begin position="1"/>
        <end position="73"/>
    </location>
</feature>
<evidence type="ECO:0000313" key="3">
    <source>
        <dbReference type="Proteomes" id="UP000075243"/>
    </source>
</evidence>
<dbReference type="EMBL" id="KQ483445">
    <property type="protein sequence ID" value="KYP50954.1"/>
    <property type="molecule type" value="Genomic_DNA"/>
</dbReference>
<reference evidence="2" key="1">
    <citation type="journal article" date="2012" name="Nat. Biotechnol.">
        <title>Draft genome sequence of pigeonpea (Cajanus cajan), an orphan legume crop of resource-poor farmers.</title>
        <authorList>
            <person name="Varshney R.K."/>
            <person name="Chen W."/>
            <person name="Li Y."/>
            <person name="Bharti A.K."/>
            <person name="Saxena R.K."/>
            <person name="Schlueter J.A."/>
            <person name="Donoghue M.T."/>
            <person name="Azam S."/>
            <person name="Fan G."/>
            <person name="Whaley A.M."/>
            <person name="Farmer A.D."/>
            <person name="Sheridan J."/>
            <person name="Iwata A."/>
            <person name="Tuteja R."/>
            <person name="Penmetsa R.V."/>
            <person name="Wu W."/>
            <person name="Upadhyaya H.D."/>
            <person name="Yang S.P."/>
            <person name="Shah T."/>
            <person name="Saxena K.B."/>
            <person name="Michael T."/>
            <person name="McCombie W.R."/>
            <person name="Yang B."/>
            <person name="Zhang G."/>
            <person name="Yang H."/>
            <person name="Wang J."/>
            <person name="Spillane C."/>
            <person name="Cook D.R."/>
            <person name="May G.D."/>
            <person name="Xu X."/>
            <person name="Jackson S.A."/>
        </authorList>
    </citation>
    <scope>NUCLEOTIDE SEQUENCE [LARGE SCALE GENOMIC DNA]</scope>
</reference>
<sequence>WLLDSKASHHVTNNISCLSTFNDYIFLDRLHVANGKGLFITYHCYIDLPIPTILICLSNILYVPSITQNLISFF</sequence>
<dbReference type="AlphaFoldDB" id="A0A151S837"/>